<reference evidence="3" key="1">
    <citation type="journal article" date="2013" name="Science">
        <title>The Amborella genome and the evolution of flowering plants.</title>
        <authorList>
            <consortium name="Amborella Genome Project"/>
        </authorList>
    </citation>
    <scope>NUCLEOTIDE SEQUENCE [LARGE SCALE GENOMIC DNA]</scope>
</reference>
<keyword evidence="3" id="KW-1185">Reference proteome</keyword>
<dbReference type="AlphaFoldDB" id="U5D4K9"/>
<dbReference type="InterPro" id="IPR007021">
    <property type="entry name" value="DUF659"/>
</dbReference>
<name>U5D4K9_AMBTC</name>
<dbReference type="HOGENOM" id="CLU_016471_5_0_1"/>
<accession>U5D4K9</accession>
<evidence type="ECO:0000313" key="3">
    <source>
        <dbReference type="Proteomes" id="UP000017836"/>
    </source>
</evidence>
<feature type="domain" description="DUF659" evidence="1">
    <location>
        <begin position="55"/>
        <end position="152"/>
    </location>
</feature>
<gene>
    <name evidence="2" type="ORF">AMTR_s00052p00050100</name>
</gene>
<dbReference type="PANTHER" id="PTHR32166">
    <property type="entry name" value="OSJNBA0013A04.12 PROTEIN"/>
    <property type="match status" value="1"/>
</dbReference>
<dbReference type="PANTHER" id="PTHR32166:SF24">
    <property type="entry name" value="F16P17.2 PROTEIN"/>
    <property type="match status" value="1"/>
</dbReference>
<evidence type="ECO:0000259" key="1">
    <source>
        <dbReference type="Pfam" id="PF04937"/>
    </source>
</evidence>
<organism evidence="2 3">
    <name type="scientific">Amborella trichopoda</name>
    <dbReference type="NCBI Taxonomy" id="13333"/>
    <lineage>
        <taxon>Eukaryota</taxon>
        <taxon>Viridiplantae</taxon>
        <taxon>Streptophyta</taxon>
        <taxon>Embryophyta</taxon>
        <taxon>Tracheophyta</taxon>
        <taxon>Spermatophyta</taxon>
        <taxon>Magnoliopsida</taxon>
        <taxon>Amborellales</taxon>
        <taxon>Amborellaceae</taxon>
        <taxon>Amborella</taxon>
    </lineage>
</organism>
<sequence length="153" mass="18013">MTLKSLMKCTRNMLSRYISKWFYDKWLPFNATNSPYFLPMTNVIQRVGPGVKPTTAYELSGLIWDKEVEEVRKWIAKYKQVWSRTCITLMSDGWLNKVKKEYINFLTFLSSKDVLGKKKDSNFLVRLYDQIVEEVGDKHVVQFIMDNTSACVF</sequence>
<dbReference type="Pfam" id="PF04937">
    <property type="entry name" value="DUF659"/>
    <property type="match status" value="1"/>
</dbReference>
<dbReference type="Proteomes" id="UP000017836">
    <property type="component" value="Unassembled WGS sequence"/>
</dbReference>
<protein>
    <recommendedName>
        <fullName evidence="1">DUF659 domain-containing protein</fullName>
    </recommendedName>
</protein>
<dbReference type="Gramene" id="ERN16362">
    <property type="protein sequence ID" value="ERN16362"/>
    <property type="gene ID" value="AMTR_s00052p00050100"/>
</dbReference>
<proteinExistence type="predicted"/>
<dbReference type="EMBL" id="KI392446">
    <property type="protein sequence ID" value="ERN16362.1"/>
    <property type="molecule type" value="Genomic_DNA"/>
</dbReference>
<evidence type="ECO:0000313" key="2">
    <source>
        <dbReference type="EMBL" id="ERN16362.1"/>
    </source>
</evidence>